<feature type="compositionally biased region" description="Polar residues" evidence="1">
    <location>
        <begin position="1"/>
        <end position="69"/>
    </location>
</feature>
<proteinExistence type="predicted"/>
<gene>
    <name evidence="2" type="ORF">LOTGIDRAFT_172253</name>
</gene>
<accession>V4AXE4</accession>
<dbReference type="Proteomes" id="UP000030746">
    <property type="component" value="Unassembled WGS sequence"/>
</dbReference>
<reference evidence="2 3" key="1">
    <citation type="journal article" date="2013" name="Nature">
        <title>Insights into bilaterian evolution from three spiralian genomes.</title>
        <authorList>
            <person name="Simakov O."/>
            <person name="Marletaz F."/>
            <person name="Cho S.J."/>
            <person name="Edsinger-Gonzales E."/>
            <person name="Havlak P."/>
            <person name="Hellsten U."/>
            <person name="Kuo D.H."/>
            <person name="Larsson T."/>
            <person name="Lv J."/>
            <person name="Arendt D."/>
            <person name="Savage R."/>
            <person name="Osoegawa K."/>
            <person name="de Jong P."/>
            <person name="Grimwood J."/>
            <person name="Chapman J.A."/>
            <person name="Shapiro H."/>
            <person name="Aerts A."/>
            <person name="Otillar R.P."/>
            <person name="Terry A.Y."/>
            <person name="Boore J.L."/>
            <person name="Grigoriev I.V."/>
            <person name="Lindberg D.R."/>
            <person name="Seaver E.C."/>
            <person name="Weisblat D.A."/>
            <person name="Putnam N.H."/>
            <person name="Rokhsar D.S."/>
        </authorList>
    </citation>
    <scope>NUCLEOTIDE SEQUENCE [LARGE SCALE GENOMIC DNA]</scope>
</reference>
<name>V4AXE4_LOTGI</name>
<dbReference type="EMBL" id="KB200314">
    <property type="protein sequence ID" value="ESP02253.1"/>
    <property type="molecule type" value="Genomic_DNA"/>
</dbReference>
<dbReference type="KEGG" id="lgi:LOTGIDRAFT_172253"/>
<sequence length="153" mass="16271">MGTCASSNNLTGATSSKSSGHNPIITISESSKNVPKPVSGTTSSPRLSETKLSSRNCVSNSPELNQLNPASAIVNSPEPFIGSPDSGLGHTGGTSGNGDTPNYVLLQNAVQKEDDNFDLKQLVCDERGDDYIEGKFDSIINFYRKSWDDVSRT</sequence>
<dbReference type="RefSeq" id="XP_009047080.1">
    <property type="nucleotide sequence ID" value="XM_009048832.1"/>
</dbReference>
<evidence type="ECO:0000256" key="1">
    <source>
        <dbReference type="SAM" id="MobiDB-lite"/>
    </source>
</evidence>
<evidence type="ECO:0000313" key="3">
    <source>
        <dbReference type="Proteomes" id="UP000030746"/>
    </source>
</evidence>
<keyword evidence="3" id="KW-1185">Reference proteome</keyword>
<dbReference type="GeneID" id="20242040"/>
<protein>
    <submittedName>
        <fullName evidence="2">Uncharacterized protein</fullName>
    </submittedName>
</protein>
<organism evidence="2 3">
    <name type="scientific">Lottia gigantea</name>
    <name type="common">Giant owl limpet</name>
    <dbReference type="NCBI Taxonomy" id="225164"/>
    <lineage>
        <taxon>Eukaryota</taxon>
        <taxon>Metazoa</taxon>
        <taxon>Spiralia</taxon>
        <taxon>Lophotrochozoa</taxon>
        <taxon>Mollusca</taxon>
        <taxon>Gastropoda</taxon>
        <taxon>Patellogastropoda</taxon>
        <taxon>Lottioidea</taxon>
        <taxon>Lottiidae</taxon>
        <taxon>Lottia</taxon>
    </lineage>
</organism>
<dbReference type="HOGENOM" id="CLU_1715317_0_0_1"/>
<dbReference type="AlphaFoldDB" id="V4AXE4"/>
<feature type="region of interest" description="Disordered" evidence="1">
    <location>
        <begin position="1"/>
        <end position="101"/>
    </location>
</feature>
<evidence type="ECO:0000313" key="2">
    <source>
        <dbReference type="EMBL" id="ESP02253.1"/>
    </source>
</evidence>
<dbReference type="CTD" id="20242040"/>